<dbReference type="EMBL" id="UGCP01000002">
    <property type="protein sequence ID" value="STI85154.1"/>
    <property type="molecule type" value="Genomic_DNA"/>
</dbReference>
<dbReference type="AlphaFoldDB" id="A0A376U6E7"/>
<evidence type="ECO:0000313" key="1">
    <source>
        <dbReference type="EMBL" id="STI85154.1"/>
    </source>
</evidence>
<organism evidence="1 2">
    <name type="scientific">Escherichia coli</name>
    <dbReference type="NCBI Taxonomy" id="562"/>
    <lineage>
        <taxon>Bacteria</taxon>
        <taxon>Pseudomonadati</taxon>
        <taxon>Pseudomonadota</taxon>
        <taxon>Gammaproteobacteria</taxon>
        <taxon>Enterobacterales</taxon>
        <taxon>Enterobacteriaceae</taxon>
        <taxon>Escherichia</taxon>
    </lineage>
</organism>
<sequence>MDLTQCPSLASLLTHGQQITTVSINAAGLKPRTGGSSSLKRQMFNLLKTAVYRLCRARVISAAGFPA</sequence>
<dbReference type="Proteomes" id="UP000254079">
    <property type="component" value="Unassembled WGS sequence"/>
</dbReference>
<reference evidence="1 2" key="1">
    <citation type="submission" date="2018-06" db="EMBL/GenBank/DDBJ databases">
        <authorList>
            <consortium name="Pathogen Informatics"/>
            <person name="Doyle S."/>
        </authorList>
    </citation>
    <scope>NUCLEOTIDE SEQUENCE [LARGE SCALE GENOMIC DNA]</scope>
    <source>
        <strain evidence="1 2">NCTC8622</strain>
    </source>
</reference>
<name>A0A376U6E7_ECOLX</name>
<accession>A0A376U6E7</accession>
<evidence type="ECO:0000313" key="2">
    <source>
        <dbReference type="Proteomes" id="UP000254079"/>
    </source>
</evidence>
<proteinExistence type="predicted"/>
<gene>
    <name evidence="1" type="ORF">NCTC8622_04232</name>
</gene>
<protein>
    <submittedName>
        <fullName evidence="1">Uncharacterized protein</fullName>
    </submittedName>
</protein>